<dbReference type="OrthoDB" id="1845088at2759"/>
<evidence type="ECO:0000313" key="4">
    <source>
        <dbReference type="EMBL" id="KAF7824394.1"/>
    </source>
</evidence>
<keyword evidence="2" id="KW-0812">Transmembrane</keyword>
<reference evidence="4" key="1">
    <citation type="submission" date="2020-09" db="EMBL/GenBank/DDBJ databases">
        <title>Genome-Enabled Discovery of Anthraquinone Biosynthesis in Senna tora.</title>
        <authorList>
            <person name="Kang S.-H."/>
            <person name="Pandey R.P."/>
            <person name="Lee C.-M."/>
            <person name="Sim J.-S."/>
            <person name="Jeong J.-T."/>
            <person name="Choi B.-S."/>
            <person name="Jung M."/>
            <person name="Ginzburg D."/>
            <person name="Zhao K."/>
            <person name="Won S.Y."/>
            <person name="Oh T.-J."/>
            <person name="Yu Y."/>
            <person name="Kim N.-H."/>
            <person name="Lee O.R."/>
            <person name="Lee T.-H."/>
            <person name="Bashyal P."/>
            <person name="Kim T.-S."/>
            <person name="Lee W.-H."/>
            <person name="Kawkins C."/>
            <person name="Kim C.-K."/>
            <person name="Kim J.S."/>
            <person name="Ahn B.O."/>
            <person name="Rhee S.Y."/>
            <person name="Sohng J.K."/>
        </authorList>
    </citation>
    <scope>NUCLEOTIDE SEQUENCE</scope>
    <source>
        <tissue evidence="4">Leaf</tissue>
    </source>
</reference>
<organism evidence="4 5">
    <name type="scientific">Senna tora</name>
    <dbReference type="NCBI Taxonomy" id="362788"/>
    <lineage>
        <taxon>Eukaryota</taxon>
        <taxon>Viridiplantae</taxon>
        <taxon>Streptophyta</taxon>
        <taxon>Embryophyta</taxon>
        <taxon>Tracheophyta</taxon>
        <taxon>Spermatophyta</taxon>
        <taxon>Magnoliopsida</taxon>
        <taxon>eudicotyledons</taxon>
        <taxon>Gunneridae</taxon>
        <taxon>Pentapetalae</taxon>
        <taxon>rosids</taxon>
        <taxon>fabids</taxon>
        <taxon>Fabales</taxon>
        <taxon>Fabaceae</taxon>
        <taxon>Caesalpinioideae</taxon>
        <taxon>Cassia clade</taxon>
        <taxon>Senna</taxon>
    </lineage>
</organism>
<feature type="domain" description="Retroviral polymerase SH3-like" evidence="3">
    <location>
        <begin position="128"/>
        <end position="185"/>
    </location>
</feature>
<sequence length="428" mass="46996">MAASSSSSASPASSVSSAPVLASKTCPLFSSSSQGTSIKLDRGNYMLWESVVLSLIEGNQLEGHIYGTSPAPSRFIISKVPIVVVALMVLVVASMAVVEVVVVVNDLDLRTVLFNKDPEYSELQPFGCACFPCLKPYNDHKFQFHSQKCVYLSPAAQHKGFKCLSPSGKVYISRHVVFDSEAFPFTFGFLNRHVRPPDGSDAAPFPLIVTSPRHIDSTAHIELRVPSPIDHPTVNTPTPNSSLSRGVGTDSSNSNNSPNSHQSSPRDVAGVSSHYHSDSNLNIIIPSPSVPATQNQAQNNEIQHFSPSEQHLQQRHPMVTRARDVGSLQYLTTTRLDISYSLNKLSQYMASPTDEHFQGVKRIFRNLLKLFQQPCLFTGRPFPNTSKIKAFDGKNFRCWQKRVYSVLDMHGIVNALEKSKIADDAAQA</sequence>
<proteinExistence type="predicted"/>
<feature type="transmembrane region" description="Helical" evidence="2">
    <location>
        <begin position="82"/>
        <end position="104"/>
    </location>
</feature>
<evidence type="ECO:0000256" key="1">
    <source>
        <dbReference type="SAM" id="MobiDB-lite"/>
    </source>
</evidence>
<feature type="compositionally biased region" description="Low complexity" evidence="1">
    <location>
        <begin position="251"/>
        <end position="263"/>
    </location>
</feature>
<keyword evidence="2" id="KW-1133">Transmembrane helix</keyword>
<gene>
    <name evidence="4" type="ORF">G2W53_022538</name>
</gene>
<dbReference type="Pfam" id="PF25597">
    <property type="entry name" value="SH3_retrovirus"/>
    <property type="match status" value="1"/>
</dbReference>
<dbReference type="PANTHER" id="PTHR11439:SF483">
    <property type="entry name" value="PEPTIDE SYNTHASE GLIP-LIKE, PUTATIVE (AFU_ORTHOLOGUE AFUA_3G12920)-RELATED"/>
    <property type="match status" value="1"/>
</dbReference>
<feature type="region of interest" description="Disordered" evidence="1">
    <location>
        <begin position="224"/>
        <end position="274"/>
    </location>
</feature>
<feature type="compositionally biased region" description="Polar residues" evidence="1">
    <location>
        <begin position="233"/>
        <end position="244"/>
    </location>
</feature>
<accession>A0A834TN47</accession>
<dbReference type="EMBL" id="JAAIUW010000007">
    <property type="protein sequence ID" value="KAF7824394.1"/>
    <property type="molecule type" value="Genomic_DNA"/>
</dbReference>
<evidence type="ECO:0000256" key="2">
    <source>
        <dbReference type="SAM" id="Phobius"/>
    </source>
</evidence>
<evidence type="ECO:0000313" key="5">
    <source>
        <dbReference type="Proteomes" id="UP000634136"/>
    </source>
</evidence>
<keyword evidence="2" id="KW-0472">Membrane</keyword>
<dbReference type="AlphaFoldDB" id="A0A834TN47"/>
<dbReference type="InterPro" id="IPR057670">
    <property type="entry name" value="SH3_retrovirus"/>
</dbReference>
<evidence type="ECO:0000259" key="3">
    <source>
        <dbReference type="Pfam" id="PF25597"/>
    </source>
</evidence>
<dbReference type="Proteomes" id="UP000634136">
    <property type="component" value="Unassembled WGS sequence"/>
</dbReference>
<protein>
    <submittedName>
        <fullName evidence="4">Retrovirus-related Pol polyprotein from transposon TNT 1-94</fullName>
    </submittedName>
</protein>
<dbReference type="PANTHER" id="PTHR11439">
    <property type="entry name" value="GAG-POL-RELATED RETROTRANSPOSON"/>
    <property type="match status" value="1"/>
</dbReference>
<comment type="caution">
    <text evidence="4">The sequence shown here is derived from an EMBL/GenBank/DDBJ whole genome shotgun (WGS) entry which is preliminary data.</text>
</comment>
<keyword evidence="5" id="KW-1185">Reference proteome</keyword>
<name>A0A834TN47_9FABA</name>